<comment type="subcellular location">
    <subcellularLocation>
        <location evidence="1">Cell membrane</location>
        <topology evidence="1">Multi-pass membrane protein</topology>
    </subcellularLocation>
</comment>
<protein>
    <submittedName>
        <fullName evidence="9">Uncharacterized protein</fullName>
    </submittedName>
</protein>
<dbReference type="GO" id="GO:0015293">
    <property type="term" value="F:symporter activity"/>
    <property type="evidence" value="ECO:0007669"/>
    <property type="project" value="UniProtKB-KW"/>
</dbReference>
<evidence type="ECO:0000256" key="5">
    <source>
        <dbReference type="ARBA" id="ARBA00023065"/>
    </source>
</evidence>
<proteinExistence type="predicted"/>
<evidence type="ECO:0000256" key="4">
    <source>
        <dbReference type="ARBA" id="ARBA00023053"/>
    </source>
</evidence>
<keyword evidence="8" id="KW-0472">Membrane</keyword>
<evidence type="ECO:0000256" key="1">
    <source>
        <dbReference type="ARBA" id="ARBA00004651"/>
    </source>
</evidence>
<dbReference type="EMBL" id="PGGS01000168">
    <property type="protein sequence ID" value="PNH07656.1"/>
    <property type="molecule type" value="Genomic_DNA"/>
</dbReference>
<keyword evidence="2" id="KW-1003">Cell membrane</keyword>
<keyword evidence="3" id="KW-0813">Transport</keyword>
<organism evidence="9 10">
    <name type="scientific">Tetrabaena socialis</name>
    <dbReference type="NCBI Taxonomy" id="47790"/>
    <lineage>
        <taxon>Eukaryota</taxon>
        <taxon>Viridiplantae</taxon>
        <taxon>Chlorophyta</taxon>
        <taxon>core chlorophytes</taxon>
        <taxon>Chlorophyceae</taxon>
        <taxon>CS clade</taxon>
        <taxon>Chlamydomonadales</taxon>
        <taxon>Tetrabaenaceae</taxon>
        <taxon>Tetrabaena</taxon>
    </lineage>
</organism>
<evidence type="ECO:0000256" key="6">
    <source>
        <dbReference type="ARBA" id="ARBA00023201"/>
    </source>
</evidence>
<dbReference type="Gene3D" id="1.20.1730.10">
    <property type="entry name" value="Sodium/glucose cotransporter"/>
    <property type="match status" value="1"/>
</dbReference>
<gene>
    <name evidence="9" type="ORF">TSOC_005846</name>
</gene>
<evidence type="ECO:0000256" key="7">
    <source>
        <dbReference type="SAM" id="MobiDB-lite"/>
    </source>
</evidence>
<keyword evidence="6" id="KW-0739">Sodium transport</keyword>
<keyword evidence="5" id="KW-0406">Ion transport</keyword>
<dbReference type="InterPro" id="IPR038377">
    <property type="entry name" value="Na/Glc_symporter_sf"/>
</dbReference>
<reference evidence="9 10" key="1">
    <citation type="journal article" date="2017" name="Mol. Biol. Evol.">
        <title>The 4-celled Tetrabaena socialis nuclear genome reveals the essential components for genetic control of cell number at the origin of multicellularity in the volvocine lineage.</title>
        <authorList>
            <person name="Featherston J."/>
            <person name="Arakaki Y."/>
            <person name="Hanschen E.R."/>
            <person name="Ferris P.J."/>
            <person name="Michod R.E."/>
            <person name="Olson B.J.S.C."/>
            <person name="Nozaki H."/>
            <person name="Durand P.M."/>
        </authorList>
    </citation>
    <scope>NUCLEOTIDE SEQUENCE [LARGE SCALE GENOMIC DNA]</scope>
    <source>
        <strain evidence="9 10">NIES-571</strain>
    </source>
</reference>
<feature type="compositionally biased region" description="Pro residues" evidence="7">
    <location>
        <begin position="1"/>
        <end position="10"/>
    </location>
</feature>
<feature type="transmembrane region" description="Helical" evidence="8">
    <location>
        <begin position="102"/>
        <end position="122"/>
    </location>
</feature>
<keyword evidence="8" id="KW-0812">Transmembrane</keyword>
<dbReference type="PANTHER" id="PTHR48086">
    <property type="entry name" value="SODIUM/PROLINE SYMPORTER-RELATED"/>
    <property type="match status" value="1"/>
</dbReference>
<evidence type="ECO:0000256" key="8">
    <source>
        <dbReference type="SAM" id="Phobius"/>
    </source>
</evidence>
<sequence length="139" mass="14475">MCIDPPPAPRPQARTPGYTGPSSCVDPVSGASTCDNFAYPVGDKLVFSSGMTDPDAYAPFPNAILYNWATIFVLGLGNLCALDFQARCIAAASPRIARTANLMAAAALVVLAVPFGMLGALARKYYGPDSPGKVVPYTS</sequence>
<evidence type="ECO:0000256" key="2">
    <source>
        <dbReference type="ARBA" id="ARBA00022475"/>
    </source>
</evidence>
<dbReference type="PANTHER" id="PTHR48086:SF3">
    <property type="entry name" value="SODIUM_PROLINE SYMPORTER"/>
    <property type="match status" value="1"/>
</dbReference>
<keyword evidence="8" id="KW-1133">Transmembrane helix</keyword>
<dbReference type="GO" id="GO:0005886">
    <property type="term" value="C:plasma membrane"/>
    <property type="evidence" value="ECO:0007669"/>
    <property type="project" value="UniProtKB-SubCell"/>
</dbReference>
<keyword evidence="10" id="KW-1185">Reference proteome</keyword>
<keyword evidence="3" id="KW-0769">Symport</keyword>
<dbReference type="OrthoDB" id="6132759at2759"/>
<feature type="transmembrane region" description="Helical" evidence="8">
    <location>
        <begin position="63"/>
        <end position="82"/>
    </location>
</feature>
<name>A0A2J8A561_9CHLO</name>
<comment type="caution">
    <text evidence="9">The sequence shown here is derived from an EMBL/GenBank/DDBJ whole genome shotgun (WGS) entry which is preliminary data.</text>
</comment>
<dbReference type="Proteomes" id="UP000236333">
    <property type="component" value="Unassembled WGS sequence"/>
</dbReference>
<evidence type="ECO:0000256" key="3">
    <source>
        <dbReference type="ARBA" id="ARBA00022847"/>
    </source>
</evidence>
<dbReference type="InterPro" id="IPR050277">
    <property type="entry name" value="Sodium:Solute_Symporter"/>
</dbReference>
<evidence type="ECO:0000313" key="9">
    <source>
        <dbReference type="EMBL" id="PNH07656.1"/>
    </source>
</evidence>
<dbReference type="AlphaFoldDB" id="A0A2J8A561"/>
<keyword evidence="4" id="KW-0915">Sodium</keyword>
<evidence type="ECO:0000313" key="10">
    <source>
        <dbReference type="Proteomes" id="UP000236333"/>
    </source>
</evidence>
<dbReference type="GO" id="GO:0006814">
    <property type="term" value="P:sodium ion transport"/>
    <property type="evidence" value="ECO:0007669"/>
    <property type="project" value="UniProtKB-KW"/>
</dbReference>
<feature type="region of interest" description="Disordered" evidence="7">
    <location>
        <begin position="1"/>
        <end position="20"/>
    </location>
</feature>
<accession>A0A2J8A561</accession>